<dbReference type="Proteomes" id="UP001558613">
    <property type="component" value="Unassembled WGS sequence"/>
</dbReference>
<evidence type="ECO:0000313" key="1">
    <source>
        <dbReference type="EMBL" id="KAL1282595.1"/>
    </source>
</evidence>
<reference evidence="1 2" key="1">
    <citation type="submission" date="2023-09" db="EMBL/GenBank/DDBJ databases">
        <authorList>
            <person name="Wang M."/>
        </authorList>
    </citation>
    <scope>NUCLEOTIDE SEQUENCE [LARGE SCALE GENOMIC DNA]</scope>
    <source>
        <strain evidence="1">GT-2023</strain>
        <tissue evidence="1">Liver</tissue>
    </source>
</reference>
<evidence type="ECO:0000313" key="2">
    <source>
        <dbReference type="Proteomes" id="UP001558613"/>
    </source>
</evidence>
<comment type="caution">
    <text evidence="1">The sequence shown here is derived from an EMBL/GenBank/DDBJ whole genome shotgun (WGS) entry which is preliminary data.</text>
</comment>
<gene>
    <name evidence="1" type="ORF">QQF64_001398</name>
</gene>
<name>A0ABR3P1E6_9TELE</name>
<dbReference type="EMBL" id="JAYMGO010000001">
    <property type="protein sequence ID" value="KAL1282595.1"/>
    <property type="molecule type" value="Genomic_DNA"/>
</dbReference>
<proteinExistence type="predicted"/>
<keyword evidence="2" id="KW-1185">Reference proteome</keyword>
<protein>
    <submittedName>
        <fullName evidence="1">Uncharacterized protein</fullName>
    </submittedName>
</protein>
<sequence>MSMYRTHSLSGPSTGCPVATRMRERNAALTERNTTVTQQKEQPFSVYNLHAVFSVSYTRLFRGMEWFETNVRGFPWSISVRLVMGEEIASGGAA</sequence>
<accession>A0ABR3P1E6</accession>
<organism evidence="1 2">
    <name type="scientific">Cirrhinus molitorella</name>
    <name type="common">mud carp</name>
    <dbReference type="NCBI Taxonomy" id="172907"/>
    <lineage>
        <taxon>Eukaryota</taxon>
        <taxon>Metazoa</taxon>
        <taxon>Chordata</taxon>
        <taxon>Craniata</taxon>
        <taxon>Vertebrata</taxon>
        <taxon>Euteleostomi</taxon>
        <taxon>Actinopterygii</taxon>
        <taxon>Neopterygii</taxon>
        <taxon>Teleostei</taxon>
        <taxon>Ostariophysi</taxon>
        <taxon>Cypriniformes</taxon>
        <taxon>Cyprinidae</taxon>
        <taxon>Labeoninae</taxon>
        <taxon>Labeonini</taxon>
        <taxon>Cirrhinus</taxon>
    </lineage>
</organism>